<proteinExistence type="predicted"/>
<dbReference type="EMBL" id="CAWUON010000046">
    <property type="protein sequence ID" value="CAK7269341.1"/>
    <property type="molecule type" value="Genomic_DNA"/>
</dbReference>
<evidence type="ECO:0000313" key="4">
    <source>
        <dbReference type="EMBL" id="CAK7269341.1"/>
    </source>
</evidence>
<evidence type="ECO:0000256" key="2">
    <source>
        <dbReference type="SAM" id="MobiDB-lite"/>
    </source>
</evidence>
<dbReference type="InterPro" id="IPR055089">
    <property type="entry name" value="COP9_N"/>
</dbReference>
<feature type="domain" description="COP9 signalosome complex subunit 3 N-terminal helical repeats" evidence="3">
    <location>
        <begin position="38"/>
        <end position="178"/>
    </location>
</feature>
<protein>
    <recommendedName>
        <fullName evidence="3">COP9 signalosome complex subunit 3 N-terminal helical repeats domain-containing protein</fullName>
    </recommendedName>
</protein>
<name>A0ABP0DRB2_9PEZI</name>
<gene>
    <name evidence="4" type="ORF">SEPCBS119000_003520</name>
</gene>
<organism evidence="4 5">
    <name type="scientific">Sporothrix epigloea</name>
    <dbReference type="NCBI Taxonomy" id="1892477"/>
    <lineage>
        <taxon>Eukaryota</taxon>
        <taxon>Fungi</taxon>
        <taxon>Dikarya</taxon>
        <taxon>Ascomycota</taxon>
        <taxon>Pezizomycotina</taxon>
        <taxon>Sordariomycetes</taxon>
        <taxon>Sordariomycetidae</taxon>
        <taxon>Ophiostomatales</taxon>
        <taxon>Ophiostomataceae</taxon>
        <taxon>Sporothrix</taxon>
    </lineage>
</organism>
<evidence type="ECO:0000313" key="5">
    <source>
        <dbReference type="Proteomes" id="UP001642502"/>
    </source>
</evidence>
<dbReference type="Pfam" id="PF22788">
    <property type="entry name" value="COP9_hel_rpt"/>
    <property type="match status" value="1"/>
</dbReference>
<accession>A0ABP0DRB2</accession>
<dbReference type="InterPro" id="IPR050756">
    <property type="entry name" value="CSN3"/>
</dbReference>
<dbReference type="Proteomes" id="UP001642502">
    <property type="component" value="Unassembled WGS sequence"/>
</dbReference>
<dbReference type="PANTHER" id="PTHR10758">
    <property type="entry name" value="26S PROTEASOME NON-ATPASE REGULATORY SUBUNIT 3/COP9 SIGNALOSOME COMPLEX SUBUNIT 3"/>
    <property type="match status" value="1"/>
</dbReference>
<comment type="caution">
    <text evidence="4">The sequence shown here is derived from an EMBL/GenBank/DDBJ whole genome shotgun (WGS) entry which is preliminary data.</text>
</comment>
<feature type="region of interest" description="Disordered" evidence="2">
    <location>
        <begin position="519"/>
        <end position="545"/>
    </location>
</feature>
<feature type="compositionally biased region" description="Acidic residues" evidence="2">
    <location>
        <begin position="528"/>
        <end position="537"/>
    </location>
</feature>
<evidence type="ECO:0000256" key="1">
    <source>
        <dbReference type="ARBA" id="ARBA00022490"/>
    </source>
</evidence>
<keyword evidence="5" id="KW-1185">Reference proteome</keyword>
<dbReference type="PANTHER" id="PTHR10758:SF1">
    <property type="entry name" value="COP9 SIGNALOSOME COMPLEX SUBUNIT 3"/>
    <property type="match status" value="1"/>
</dbReference>
<keyword evidence="1" id="KW-0963">Cytoplasm</keyword>
<reference evidence="4 5" key="1">
    <citation type="submission" date="2024-01" db="EMBL/GenBank/DDBJ databases">
        <authorList>
            <person name="Allen C."/>
            <person name="Tagirdzhanova G."/>
        </authorList>
    </citation>
    <scope>NUCLEOTIDE SEQUENCE [LARGE SCALE GENOMIC DNA]</scope>
    <source>
        <strain evidence="4 5">CBS 119000</strain>
    </source>
</reference>
<evidence type="ECO:0000259" key="3">
    <source>
        <dbReference type="Pfam" id="PF22788"/>
    </source>
</evidence>
<sequence length="545" mass="58918">MEQVADVLLHFPPPGQDVQQLADDAFDAQIKIHAHHIQKLFKESVHVIAANATELLDCLDPAVHTYSYLSLLDTAIPTDYALYPSVPPVIVSKIVALLAVFDPRQVRYIGSAFTHVFTVVGSGKIIPAPLAVQLLSRALQAVDPSGHMLTSNHLTLAKLAYHTRNPAAALPILSKDVVFFPGAAHNREVEYLCSRDLAAPWYISKDTGLTLPLRSAQVLEFDFTVGLLHLSTRAWAAAHAAFARVVAYPSRDTGVSKFMVEAHKFWVLTGLLLYGRVAATPPETAGAVSRVCSSVNKLYLQIADHFQSANVEKLRLEVAMAQEVLVADGTASLVGEVVSAYPKWQIAHLRNVYLTIPISAIRATLQQTSNVTGTMAGLEPQDDVAGFSEAEVTALIQEMIASGMIKAVLRSAETIPTAPASTATAAASSSTIQGTPIEVDGGQPQPGVYLEFLPEEEDISESDFATRIAAIKMRLQTLQKLQRTTDEHLSLNRDYVRHVVRSQTLDKDSQGEDDMGGLMAIGSSEGIGLEDPDEDLMMDGPDPSM</sequence>